<dbReference type="InterPro" id="IPR006584">
    <property type="entry name" value="Cellulose-bd_IV"/>
</dbReference>
<keyword evidence="3 8" id="KW-0378">Hydrolase</keyword>
<sequence>MCQFKLTIGPTLVHALLLSSVLLCNFGTVYADNPIIQTSYTADPAPLIVDDRVYLFTGHDEDGSTNYDMREWLLFSSADMVNWQHHGSPMNISTFTWASANAWAGQVIGRNGKYYFYVPVTSRDGAMSIGVGVSDSVTGPFVDAIGGPLLGNGQIDPTVFIDDDGQAYMFWGNPDLWYVKLNEDMISFSGEISKVELTVDGFGARNDTTGRPSAFEEGPWAYKRGDLYYMIYAAVCCPEDIRYSTGPTIMGPWTYQGLVMPSEGGSFTNHPGVVDFGDISYFFYHNGALPGGGGFTRSVAVESFNYLSDGSIPEMKMTTEGPAQRKGVNPFERQEAELIAWSQGIEVEVCSEGGMAVAFVNDGDYIKVKGVEFGNGVAKFTAGVSSATAGGSIEIRLDGSDGILIGTCAVTGTGGWQTWTTVTCSVNDAEGSHDLYFSFTGEGTDYLLNFDWWQFE</sequence>
<dbReference type="SUPFAM" id="SSF75005">
    <property type="entry name" value="Arabinanase/levansucrase/invertase"/>
    <property type="match status" value="1"/>
</dbReference>
<evidence type="ECO:0000256" key="9">
    <source>
        <dbReference type="SAM" id="SignalP"/>
    </source>
</evidence>
<evidence type="ECO:0000256" key="5">
    <source>
        <dbReference type="ARBA" id="ARBA00023295"/>
    </source>
</evidence>
<proteinExistence type="inferred from homology"/>
<dbReference type="InterPro" id="IPR052176">
    <property type="entry name" value="Glycosyl_Hydrlase_43_Enz"/>
</dbReference>
<protein>
    <submittedName>
        <fullName evidence="11">Glycosyl hydrolase</fullName>
    </submittedName>
</protein>
<dbReference type="Proteomes" id="UP001243989">
    <property type="component" value="Unassembled WGS sequence"/>
</dbReference>
<dbReference type="GO" id="GO:0005975">
    <property type="term" value="P:carbohydrate metabolic process"/>
    <property type="evidence" value="ECO:0007669"/>
    <property type="project" value="InterPro"/>
</dbReference>
<dbReference type="GO" id="GO:0004553">
    <property type="term" value="F:hydrolase activity, hydrolyzing O-glycosyl compounds"/>
    <property type="evidence" value="ECO:0007669"/>
    <property type="project" value="InterPro"/>
</dbReference>
<feature type="signal peptide" evidence="9">
    <location>
        <begin position="1"/>
        <end position="31"/>
    </location>
</feature>
<dbReference type="Gene3D" id="2.115.10.20">
    <property type="entry name" value="Glycosyl hydrolase domain, family 43"/>
    <property type="match status" value="1"/>
</dbReference>
<dbReference type="GeneID" id="85479998"/>
<evidence type="ECO:0000313" key="12">
    <source>
        <dbReference type="Proteomes" id="UP001243989"/>
    </source>
</evidence>
<evidence type="ECO:0000256" key="8">
    <source>
        <dbReference type="RuleBase" id="RU361187"/>
    </source>
</evidence>
<dbReference type="Pfam" id="PF03422">
    <property type="entry name" value="CBM_6"/>
    <property type="match status" value="1"/>
</dbReference>
<dbReference type="CDD" id="cd18618">
    <property type="entry name" value="GH43_Xsa43E-like"/>
    <property type="match status" value="1"/>
</dbReference>
<evidence type="ECO:0000256" key="4">
    <source>
        <dbReference type="ARBA" id="ARBA00023277"/>
    </source>
</evidence>
<keyword evidence="4" id="KW-0119">Carbohydrate metabolism</keyword>
<dbReference type="InterPro" id="IPR008979">
    <property type="entry name" value="Galactose-bd-like_sf"/>
</dbReference>
<evidence type="ECO:0000256" key="1">
    <source>
        <dbReference type="ARBA" id="ARBA00009865"/>
    </source>
</evidence>
<organism evidence="11 12">
    <name type="scientific">Colletotrichum phormii</name>
    <dbReference type="NCBI Taxonomy" id="359342"/>
    <lineage>
        <taxon>Eukaryota</taxon>
        <taxon>Fungi</taxon>
        <taxon>Dikarya</taxon>
        <taxon>Ascomycota</taxon>
        <taxon>Pezizomycotina</taxon>
        <taxon>Sordariomycetes</taxon>
        <taxon>Hypocreomycetidae</taxon>
        <taxon>Glomerellales</taxon>
        <taxon>Glomerellaceae</taxon>
        <taxon>Colletotrichum</taxon>
        <taxon>Colletotrichum acutatum species complex</taxon>
    </lineage>
</organism>
<dbReference type="InterPro" id="IPR023296">
    <property type="entry name" value="Glyco_hydro_beta-prop_sf"/>
</dbReference>
<evidence type="ECO:0000313" key="11">
    <source>
        <dbReference type="EMBL" id="KAK1623068.1"/>
    </source>
</evidence>
<dbReference type="InterPro" id="IPR005084">
    <property type="entry name" value="CBM6"/>
</dbReference>
<dbReference type="EMBL" id="JAHMHQ010000031">
    <property type="protein sequence ID" value="KAK1623068.1"/>
    <property type="molecule type" value="Genomic_DNA"/>
</dbReference>
<accession>A0AAI9ZF27</accession>
<keyword evidence="12" id="KW-1185">Reference proteome</keyword>
<dbReference type="PANTHER" id="PTHR43772">
    <property type="entry name" value="ENDO-1,4-BETA-XYLANASE"/>
    <property type="match status" value="1"/>
</dbReference>
<dbReference type="Gene3D" id="2.60.120.260">
    <property type="entry name" value="Galactose-binding domain-like"/>
    <property type="match status" value="1"/>
</dbReference>
<evidence type="ECO:0000256" key="3">
    <source>
        <dbReference type="ARBA" id="ARBA00022801"/>
    </source>
</evidence>
<name>A0AAI9ZF27_9PEZI</name>
<dbReference type="SMART" id="SM00606">
    <property type="entry name" value="CBD_IV"/>
    <property type="match status" value="1"/>
</dbReference>
<feature type="active site" description="Proton acceptor" evidence="6">
    <location>
        <position position="43"/>
    </location>
</feature>
<evidence type="ECO:0000256" key="6">
    <source>
        <dbReference type="PIRSR" id="PIRSR606710-1"/>
    </source>
</evidence>
<dbReference type="SUPFAM" id="SSF49785">
    <property type="entry name" value="Galactose-binding domain-like"/>
    <property type="match status" value="1"/>
</dbReference>
<reference evidence="11" key="1">
    <citation type="submission" date="2021-06" db="EMBL/GenBank/DDBJ databases">
        <title>Comparative genomics, transcriptomics and evolutionary studies reveal genomic signatures of adaptation to plant cell wall in hemibiotrophic fungi.</title>
        <authorList>
            <consortium name="DOE Joint Genome Institute"/>
            <person name="Baroncelli R."/>
            <person name="Diaz J.F."/>
            <person name="Benocci T."/>
            <person name="Peng M."/>
            <person name="Battaglia E."/>
            <person name="Haridas S."/>
            <person name="Andreopoulos W."/>
            <person name="Labutti K."/>
            <person name="Pangilinan J."/>
            <person name="Floch G.L."/>
            <person name="Makela M.R."/>
            <person name="Henrissat B."/>
            <person name="Grigoriev I.V."/>
            <person name="Crouch J.A."/>
            <person name="De Vries R.P."/>
            <person name="Sukno S.A."/>
            <person name="Thon M.R."/>
        </authorList>
    </citation>
    <scope>NUCLEOTIDE SEQUENCE</scope>
    <source>
        <strain evidence="11">CBS 102054</strain>
    </source>
</reference>
<evidence type="ECO:0000256" key="2">
    <source>
        <dbReference type="ARBA" id="ARBA00022729"/>
    </source>
</evidence>
<comment type="similarity">
    <text evidence="1 8">Belongs to the glycosyl hydrolase 43 family.</text>
</comment>
<dbReference type="InterPro" id="IPR006710">
    <property type="entry name" value="Glyco_hydro_43"/>
</dbReference>
<feature type="chain" id="PRO_5042565434" evidence="9">
    <location>
        <begin position="32"/>
        <end position="456"/>
    </location>
</feature>
<feature type="site" description="Important for catalytic activity, responsible for pKa modulation of the active site Glu and correct orientation of both the proton donor and substrate" evidence="7">
    <location>
        <position position="156"/>
    </location>
</feature>
<dbReference type="CDD" id="cd04084">
    <property type="entry name" value="CBM6_xylanase-like"/>
    <property type="match status" value="1"/>
</dbReference>
<keyword evidence="2 9" id="KW-0732">Signal</keyword>
<comment type="caution">
    <text evidence="11">The sequence shown here is derived from an EMBL/GenBank/DDBJ whole genome shotgun (WGS) entry which is preliminary data.</text>
</comment>
<evidence type="ECO:0000259" key="10">
    <source>
        <dbReference type="PROSITE" id="PS51175"/>
    </source>
</evidence>
<dbReference type="PANTHER" id="PTHR43772:SF2">
    <property type="entry name" value="PUTATIVE (AFU_ORTHOLOGUE AFUA_2G04480)-RELATED"/>
    <property type="match status" value="1"/>
</dbReference>
<dbReference type="RefSeq" id="XP_060439063.1">
    <property type="nucleotide sequence ID" value="XM_060595136.1"/>
</dbReference>
<dbReference type="Pfam" id="PF04616">
    <property type="entry name" value="Glyco_hydro_43"/>
    <property type="match status" value="1"/>
</dbReference>
<dbReference type="GO" id="GO:0030246">
    <property type="term" value="F:carbohydrate binding"/>
    <property type="evidence" value="ECO:0007669"/>
    <property type="project" value="InterPro"/>
</dbReference>
<gene>
    <name evidence="11" type="ORF">BDP81DRAFT_485096</name>
</gene>
<feature type="domain" description="CBM6" evidence="10">
    <location>
        <begin position="332"/>
        <end position="456"/>
    </location>
</feature>
<evidence type="ECO:0000256" key="7">
    <source>
        <dbReference type="PIRSR" id="PIRSR606710-2"/>
    </source>
</evidence>
<dbReference type="AlphaFoldDB" id="A0AAI9ZF27"/>
<feature type="active site" description="Proton donor" evidence="6">
    <location>
        <position position="217"/>
    </location>
</feature>
<dbReference type="PROSITE" id="PS51175">
    <property type="entry name" value="CBM6"/>
    <property type="match status" value="1"/>
</dbReference>
<keyword evidence="5 8" id="KW-0326">Glycosidase</keyword>